<sequence length="123" mass="12741">MKALYWAGLLLALAACGSRGGVGSGEISGRVSLAGGSAAGTQVIACCVADECATMGQTTASGDGGYRITGLRDGEDYVVLGFLSTDGDEEAEYAGWYERVDREPTLVRPPRTGVDFQLVPTTE</sequence>
<dbReference type="PROSITE" id="PS51257">
    <property type="entry name" value="PROKAR_LIPOPROTEIN"/>
    <property type="match status" value="1"/>
</dbReference>
<proteinExistence type="predicted"/>
<evidence type="ECO:0000256" key="1">
    <source>
        <dbReference type="SAM" id="SignalP"/>
    </source>
</evidence>
<feature type="signal peptide" evidence="1">
    <location>
        <begin position="1"/>
        <end position="20"/>
    </location>
</feature>
<comment type="caution">
    <text evidence="2">The sequence shown here is derived from an EMBL/GenBank/DDBJ whole genome shotgun (WGS) entry which is preliminary data.</text>
</comment>
<name>A0A7C3HKJ2_MEIRU</name>
<protein>
    <recommendedName>
        <fullName evidence="3">Carboxypeptidase regulatory-like domain-containing protein</fullName>
    </recommendedName>
</protein>
<reference evidence="2" key="1">
    <citation type="journal article" date="2020" name="mSystems">
        <title>Genome- and Community-Level Interaction Insights into Carbon Utilization and Element Cycling Functions of Hydrothermarchaeota in Hydrothermal Sediment.</title>
        <authorList>
            <person name="Zhou Z."/>
            <person name="Liu Y."/>
            <person name="Xu W."/>
            <person name="Pan J."/>
            <person name="Luo Z.H."/>
            <person name="Li M."/>
        </authorList>
    </citation>
    <scope>NUCLEOTIDE SEQUENCE [LARGE SCALE GENOMIC DNA]</scope>
    <source>
        <strain evidence="2">SpSt-524</strain>
    </source>
</reference>
<gene>
    <name evidence="2" type="ORF">ENS82_14835</name>
</gene>
<dbReference type="AlphaFoldDB" id="A0A7C3HKJ2"/>
<keyword evidence="1" id="KW-0732">Signal</keyword>
<organism evidence="2">
    <name type="scientific">Meiothermus ruber</name>
    <dbReference type="NCBI Taxonomy" id="277"/>
    <lineage>
        <taxon>Bacteria</taxon>
        <taxon>Thermotogati</taxon>
        <taxon>Deinococcota</taxon>
        <taxon>Deinococci</taxon>
        <taxon>Thermales</taxon>
        <taxon>Thermaceae</taxon>
        <taxon>Meiothermus</taxon>
    </lineage>
</organism>
<evidence type="ECO:0008006" key="3">
    <source>
        <dbReference type="Google" id="ProtNLM"/>
    </source>
</evidence>
<feature type="chain" id="PRO_5027944666" description="Carboxypeptidase regulatory-like domain-containing protein" evidence="1">
    <location>
        <begin position="21"/>
        <end position="123"/>
    </location>
</feature>
<accession>A0A7C3HKJ2</accession>
<evidence type="ECO:0000313" key="2">
    <source>
        <dbReference type="EMBL" id="HFG21960.1"/>
    </source>
</evidence>
<dbReference type="EMBL" id="DSWI01000036">
    <property type="protein sequence ID" value="HFG21960.1"/>
    <property type="molecule type" value="Genomic_DNA"/>
</dbReference>